<gene>
    <name evidence="3" type="ORF">JDV02_004461</name>
</gene>
<feature type="signal peptide" evidence="2">
    <location>
        <begin position="1"/>
        <end position="17"/>
    </location>
</feature>
<name>A0A9Q8QFA0_9HYPO</name>
<dbReference type="KEGG" id="ptkz:JDV02_004461"/>
<dbReference type="OrthoDB" id="10625406at2759"/>
<evidence type="ECO:0000256" key="1">
    <source>
        <dbReference type="SAM" id="MobiDB-lite"/>
    </source>
</evidence>
<feature type="region of interest" description="Disordered" evidence="1">
    <location>
        <begin position="29"/>
        <end position="127"/>
    </location>
</feature>
<evidence type="ECO:0000256" key="2">
    <source>
        <dbReference type="SAM" id="SignalP"/>
    </source>
</evidence>
<feature type="region of interest" description="Disordered" evidence="1">
    <location>
        <begin position="243"/>
        <end position="281"/>
    </location>
</feature>
<accession>A0A9Q8QFA0</accession>
<evidence type="ECO:0000313" key="3">
    <source>
        <dbReference type="EMBL" id="UNI18177.1"/>
    </source>
</evidence>
<organism evidence="3 4">
    <name type="scientific">Purpureocillium takamizusanense</name>
    <dbReference type="NCBI Taxonomy" id="2060973"/>
    <lineage>
        <taxon>Eukaryota</taxon>
        <taxon>Fungi</taxon>
        <taxon>Dikarya</taxon>
        <taxon>Ascomycota</taxon>
        <taxon>Pezizomycotina</taxon>
        <taxon>Sordariomycetes</taxon>
        <taxon>Hypocreomycetidae</taxon>
        <taxon>Hypocreales</taxon>
        <taxon>Ophiocordycipitaceae</taxon>
        <taxon>Purpureocillium</taxon>
    </lineage>
</organism>
<feature type="compositionally biased region" description="Gly residues" evidence="1">
    <location>
        <begin position="263"/>
        <end position="274"/>
    </location>
</feature>
<sequence length="281" mass="29066">MLPVVVLLSALGSVALALPSPPSAALSEVAAQPKRNSTVKCRPPPMRTSTTEITTASPIVTTGSGAAAGTDPEVSSSTTGAPPAGTDSAAPATETTHPEKEDDEDTEGEEEEDTDKHPSGEGGLLAWVAPPSNVSVHAGLEGCNKEDLQGLSLADQARRCGTGNICRALAEDPNAAEVWDCFEKFEAPPTRPTHKLPWKEPVDDETKRVAANCNGRSASEDICGTGPTCARYNNRDEHDDMYRTPDDCLASHYGKGEEAPQGTPGGAAPGGGAGAATRRAR</sequence>
<feature type="chain" id="PRO_5040128959" evidence="2">
    <location>
        <begin position="18"/>
        <end position="281"/>
    </location>
</feature>
<keyword evidence="2" id="KW-0732">Signal</keyword>
<dbReference type="EMBL" id="CP086356">
    <property type="protein sequence ID" value="UNI18177.1"/>
    <property type="molecule type" value="Genomic_DNA"/>
</dbReference>
<proteinExistence type="predicted"/>
<dbReference type="AlphaFoldDB" id="A0A9Q8QFA0"/>
<feature type="compositionally biased region" description="Acidic residues" evidence="1">
    <location>
        <begin position="101"/>
        <end position="113"/>
    </location>
</feature>
<reference evidence="3" key="1">
    <citation type="submission" date="2021-11" db="EMBL/GenBank/DDBJ databases">
        <title>Purpureocillium_takamizusanense_genome.</title>
        <authorList>
            <person name="Nguyen N.-H."/>
        </authorList>
    </citation>
    <scope>NUCLEOTIDE SEQUENCE</scope>
    <source>
        <strain evidence="3">PT3</strain>
    </source>
</reference>
<evidence type="ECO:0000313" key="4">
    <source>
        <dbReference type="Proteomes" id="UP000829364"/>
    </source>
</evidence>
<feature type="compositionally biased region" description="Polar residues" evidence="1">
    <location>
        <begin position="47"/>
        <end position="64"/>
    </location>
</feature>
<dbReference type="GeneID" id="72066415"/>
<dbReference type="RefSeq" id="XP_047841658.1">
    <property type="nucleotide sequence ID" value="XM_047985681.1"/>
</dbReference>
<protein>
    <submittedName>
        <fullName evidence="3">Uncharacterized protein</fullName>
    </submittedName>
</protein>
<dbReference type="Proteomes" id="UP000829364">
    <property type="component" value="Chromosome 3"/>
</dbReference>
<keyword evidence="4" id="KW-1185">Reference proteome</keyword>